<organism evidence="1 2">
    <name type="scientific">Ignelater luminosus</name>
    <name type="common">Cucubano</name>
    <name type="synonym">Pyrophorus luminosus</name>
    <dbReference type="NCBI Taxonomy" id="2038154"/>
    <lineage>
        <taxon>Eukaryota</taxon>
        <taxon>Metazoa</taxon>
        <taxon>Ecdysozoa</taxon>
        <taxon>Arthropoda</taxon>
        <taxon>Hexapoda</taxon>
        <taxon>Insecta</taxon>
        <taxon>Pterygota</taxon>
        <taxon>Neoptera</taxon>
        <taxon>Endopterygota</taxon>
        <taxon>Coleoptera</taxon>
        <taxon>Polyphaga</taxon>
        <taxon>Elateriformia</taxon>
        <taxon>Elateroidea</taxon>
        <taxon>Elateridae</taxon>
        <taxon>Agrypninae</taxon>
        <taxon>Pyrophorini</taxon>
        <taxon>Ignelater</taxon>
    </lineage>
</organism>
<comment type="caution">
    <text evidence="1">The sequence shown here is derived from an EMBL/GenBank/DDBJ whole genome shotgun (WGS) entry which is preliminary data.</text>
</comment>
<proteinExistence type="predicted"/>
<keyword evidence="2" id="KW-1185">Reference proteome</keyword>
<dbReference type="Proteomes" id="UP000801492">
    <property type="component" value="Unassembled WGS sequence"/>
</dbReference>
<dbReference type="EMBL" id="VTPC01090043">
    <property type="protein sequence ID" value="KAF2884991.1"/>
    <property type="molecule type" value="Genomic_DNA"/>
</dbReference>
<name>A0A8K0CG28_IGNLU</name>
<gene>
    <name evidence="1" type="ORF">ILUMI_21165</name>
</gene>
<sequence length="204" mass="23426">MAREMDFTSVLSGRQLVASAEIVLTNSERIDSQSSDVNDIFTLPTMSEFFTWIEGNLDSNHRKSFPVQVFGNNMPWNYYFDNLLVFLKYNGYTETGTMREDRVPKSCPLNKKQLLCDQLEFRREIVQTCLIRYGVSPKGAGRPSTSRNSITLNRVSDDTDYDKMDYLLIRVPENEKQRSAGEGCPSIDRTMCKKCDVVCKQKVK</sequence>
<protein>
    <submittedName>
        <fullName evidence="1">Uncharacterized protein</fullName>
    </submittedName>
</protein>
<dbReference type="OrthoDB" id="6675168at2759"/>
<evidence type="ECO:0000313" key="2">
    <source>
        <dbReference type="Proteomes" id="UP000801492"/>
    </source>
</evidence>
<reference evidence="1" key="1">
    <citation type="submission" date="2019-08" db="EMBL/GenBank/DDBJ databases">
        <title>The genome of the North American firefly Photinus pyralis.</title>
        <authorList>
            <consortium name="Photinus pyralis genome working group"/>
            <person name="Fallon T.R."/>
            <person name="Sander Lower S.E."/>
            <person name="Weng J.-K."/>
        </authorList>
    </citation>
    <scope>NUCLEOTIDE SEQUENCE</scope>
    <source>
        <strain evidence="1">TRF0915ILg1</strain>
        <tissue evidence="1">Whole body</tissue>
    </source>
</reference>
<dbReference type="AlphaFoldDB" id="A0A8K0CG28"/>
<evidence type="ECO:0000313" key="1">
    <source>
        <dbReference type="EMBL" id="KAF2884991.1"/>
    </source>
</evidence>
<accession>A0A8K0CG28</accession>